<proteinExistence type="predicted"/>
<feature type="compositionally biased region" description="Polar residues" evidence="1">
    <location>
        <begin position="15"/>
        <end position="24"/>
    </location>
</feature>
<gene>
    <name evidence="2" type="ORF">UFOPK4061_01361</name>
</gene>
<evidence type="ECO:0000256" key="1">
    <source>
        <dbReference type="SAM" id="MobiDB-lite"/>
    </source>
</evidence>
<reference evidence="2" key="1">
    <citation type="submission" date="2020-05" db="EMBL/GenBank/DDBJ databases">
        <authorList>
            <person name="Chiriac C."/>
            <person name="Salcher M."/>
            <person name="Ghai R."/>
            <person name="Kavagutti S V."/>
        </authorList>
    </citation>
    <scope>NUCLEOTIDE SEQUENCE</scope>
</reference>
<accession>A0A6J7QRX1</accession>
<evidence type="ECO:0000313" key="2">
    <source>
        <dbReference type="EMBL" id="CAB5020417.1"/>
    </source>
</evidence>
<name>A0A6J7QRX1_9ZZZZ</name>
<dbReference type="EMBL" id="CAFBPD010000252">
    <property type="protein sequence ID" value="CAB5020417.1"/>
    <property type="molecule type" value="Genomic_DNA"/>
</dbReference>
<protein>
    <submittedName>
        <fullName evidence="2">Unannotated protein</fullName>
    </submittedName>
</protein>
<dbReference type="AlphaFoldDB" id="A0A6J7QRX1"/>
<feature type="region of interest" description="Disordered" evidence="1">
    <location>
        <begin position="1"/>
        <end position="76"/>
    </location>
</feature>
<organism evidence="2">
    <name type="scientific">freshwater metagenome</name>
    <dbReference type="NCBI Taxonomy" id="449393"/>
    <lineage>
        <taxon>unclassified sequences</taxon>
        <taxon>metagenomes</taxon>
        <taxon>ecological metagenomes</taxon>
    </lineage>
</organism>
<sequence>MPVKAATNGGIGTPGFTSVENSPMTSPPRMRTAPISVMPASAGLPPVVSRSTTTKVAWDSGRPRPSVVNCSCMPSR</sequence>